<dbReference type="OrthoDB" id="729130at2"/>
<organism evidence="3 4">
    <name type="scientific">Neolewinella litorea</name>
    <dbReference type="NCBI Taxonomy" id="2562452"/>
    <lineage>
        <taxon>Bacteria</taxon>
        <taxon>Pseudomonadati</taxon>
        <taxon>Bacteroidota</taxon>
        <taxon>Saprospiria</taxon>
        <taxon>Saprospirales</taxon>
        <taxon>Lewinellaceae</taxon>
        <taxon>Neolewinella</taxon>
    </lineage>
</organism>
<evidence type="ECO:0000259" key="2">
    <source>
        <dbReference type="Pfam" id="PF01658"/>
    </source>
</evidence>
<dbReference type="PANTHER" id="PTHR11510">
    <property type="entry name" value="MYO-INOSITOL-1 PHOSPHATE SYNTHASE"/>
    <property type="match status" value="1"/>
</dbReference>
<accession>A0A4S4NQB5</accession>
<dbReference type="SUPFAM" id="SSF55347">
    <property type="entry name" value="Glyceraldehyde-3-phosphate dehydrogenase-like, C-terminal domain"/>
    <property type="match status" value="1"/>
</dbReference>
<proteinExistence type="inferred from homology"/>
<dbReference type="GO" id="GO:0006021">
    <property type="term" value="P:inositol biosynthetic process"/>
    <property type="evidence" value="ECO:0007669"/>
    <property type="project" value="InterPro"/>
</dbReference>
<name>A0A4S4NQB5_9BACT</name>
<reference evidence="3 4" key="1">
    <citation type="submission" date="2019-04" db="EMBL/GenBank/DDBJ databases">
        <title>Lewinella litorea sp. nov., isolated from a marine sand.</title>
        <authorList>
            <person name="Yoon J.-H."/>
        </authorList>
    </citation>
    <scope>NUCLEOTIDE SEQUENCE [LARGE SCALE GENOMIC DNA]</scope>
    <source>
        <strain evidence="3 4">HSMS-39</strain>
    </source>
</reference>
<dbReference type="InterPro" id="IPR036291">
    <property type="entry name" value="NAD(P)-bd_dom_sf"/>
</dbReference>
<gene>
    <name evidence="3" type="ORF">E4021_01635</name>
</gene>
<dbReference type="AlphaFoldDB" id="A0A4S4NQB5"/>
<comment type="caution">
    <text evidence="3">The sequence shown here is derived from an EMBL/GenBank/DDBJ whole genome shotgun (WGS) entry which is preliminary data.</text>
</comment>
<keyword evidence="4" id="KW-1185">Reference proteome</keyword>
<feature type="domain" description="Myo-inositol-1-phosphate synthase GAPDH-like" evidence="2">
    <location>
        <begin position="253"/>
        <end position="358"/>
    </location>
</feature>
<dbReference type="PIRSF" id="PIRSF015578">
    <property type="entry name" value="Myoinos-ppht_syn"/>
    <property type="match status" value="1"/>
</dbReference>
<evidence type="ECO:0000256" key="1">
    <source>
        <dbReference type="ARBA" id="ARBA00010813"/>
    </source>
</evidence>
<evidence type="ECO:0000313" key="3">
    <source>
        <dbReference type="EMBL" id="THH41325.1"/>
    </source>
</evidence>
<dbReference type="Proteomes" id="UP000308528">
    <property type="component" value="Unassembled WGS sequence"/>
</dbReference>
<dbReference type="Gene3D" id="3.40.50.720">
    <property type="entry name" value="NAD(P)-binding Rossmann-like Domain"/>
    <property type="match status" value="1"/>
</dbReference>
<dbReference type="InterPro" id="IPR002587">
    <property type="entry name" value="Myo-inos-1-P_Synthase"/>
</dbReference>
<dbReference type="Pfam" id="PF01658">
    <property type="entry name" value="Inos-1-P_synth"/>
    <property type="match status" value="1"/>
</dbReference>
<comment type="similarity">
    <text evidence="1">Belongs to the myo-inositol 1-phosphate synthase family.</text>
</comment>
<protein>
    <submittedName>
        <fullName evidence="3">Inositol-3-phosphate synthase</fullName>
    </submittedName>
</protein>
<dbReference type="EMBL" id="SRSF01000001">
    <property type="protein sequence ID" value="THH41325.1"/>
    <property type="molecule type" value="Genomic_DNA"/>
</dbReference>
<dbReference type="Gene3D" id="3.30.360.10">
    <property type="entry name" value="Dihydrodipicolinate Reductase, domain 2"/>
    <property type="match status" value="1"/>
</dbReference>
<dbReference type="SUPFAM" id="SSF51735">
    <property type="entry name" value="NAD(P)-binding Rossmann-fold domains"/>
    <property type="match status" value="1"/>
</dbReference>
<sequence>MAAVLDRKTHYLGGPFEKDNPTLSSTLPPTNQSNLGIAIIGLGGAVGTTAAAGIELIRRGLQPTTGLPLAEFADLDLVPYTNLKIHGWDLFDHDLLTAARVHRVLDREELDVLANDLSGRRPWTAVSNRNYCRGVVGDQDSTGTHRELISGIQQQLDAFATDIDGRVVVINLASTEHAIEVADEIYQRTEAFERALDENHTGISPAMLYAYACITHGVPYGNFTPSRAAEIPALRSLAARRGVPVAGKDGKTGQTFLKTVIAPALRARALHVDGWFSTNILGNRDGEALRHPESLQNKLGTKGDVLTNCLGYPVEDHLVKINYYRPRGDDKEAWDNIDVSGFLGHRMQIKIDFLCKDSILAAPLAIEIARCLDLAARRGQGGVLESLGVFFKAPMTTDGREPIHSFGEQQTELLRWLRESSEMPTAVAGKFIPRPD</sequence>
<dbReference type="InterPro" id="IPR013021">
    <property type="entry name" value="Myo-inos-1-P_Synthase_GAPDH"/>
</dbReference>
<dbReference type="GO" id="GO:0004512">
    <property type="term" value="F:inositol-3-phosphate synthase activity"/>
    <property type="evidence" value="ECO:0007669"/>
    <property type="project" value="InterPro"/>
</dbReference>
<evidence type="ECO:0000313" key="4">
    <source>
        <dbReference type="Proteomes" id="UP000308528"/>
    </source>
</evidence>
<dbReference type="GO" id="GO:0008654">
    <property type="term" value="P:phospholipid biosynthetic process"/>
    <property type="evidence" value="ECO:0007669"/>
    <property type="project" value="InterPro"/>
</dbReference>
<dbReference type="Pfam" id="PF07994">
    <property type="entry name" value="NAD_binding_5"/>
    <property type="match status" value="1"/>
</dbReference>